<gene>
    <name evidence="1" type="ORF">ABIC98_001353</name>
</gene>
<sequence length="390" mass="41691">MADSPRNSRFAWMGGQGTPRHLVPEEEALPAKPVKNRARTGGVVLMVVSLALTIGTLSVAANAPRAQTAEGQGGEPVTLVTESAQPTTDAPSPESTSEPSSPQPSAEPSVEASTPAATIETNSPAPANGSGSEPAPKPEFPAFYQSVPVGDLDGWRQVFVEDFTDGDVPLGGFPGIYGSRWHETYKDGTPDTHGKTQPKDARTSGYYPSKVLSVHDGVLDMFLHSENGVSMGAAPSPVVGGATQPPYNSQLYGRYSVRFKADSLPGFKVAWLLWPVSKQWPQDGEVDFPEGDLSKVIYAALHGIGPDGNHTFDVFRPSVPFTDWHVATTEWTPGRIEFFLDGKSIGVATSMVPDTPMRYILQTESCLTGCPAPETAGHVYVDWVAIWARN</sequence>
<dbReference type="EMBL" id="JBEPNJ010000004">
    <property type="protein sequence ID" value="MET3771716.1"/>
    <property type="molecule type" value="Genomic_DNA"/>
</dbReference>
<name>A0ACC6TDD4_9MICC</name>
<accession>A0ACC6TDD4</accession>
<keyword evidence="2" id="KW-1185">Reference proteome</keyword>
<protein>
    <submittedName>
        <fullName evidence="1">Uncharacterized protein</fullName>
    </submittedName>
</protein>
<comment type="caution">
    <text evidence="1">The sequence shown here is derived from an EMBL/GenBank/DDBJ whole genome shotgun (WGS) entry which is preliminary data.</text>
</comment>
<organism evidence="1 2">
    <name type="scientific">Arthrobacter nitrophenolicus</name>
    <dbReference type="NCBI Taxonomy" id="683150"/>
    <lineage>
        <taxon>Bacteria</taxon>
        <taxon>Bacillati</taxon>
        <taxon>Actinomycetota</taxon>
        <taxon>Actinomycetes</taxon>
        <taxon>Micrococcales</taxon>
        <taxon>Micrococcaceae</taxon>
        <taxon>Arthrobacter</taxon>
    </lineage>
</organism>
<proteinExistence type="predicted"/>
<reference evidence="1" key="1">
    <citation type="submission" date="2024-06" db="EMBL/GenBank/DDBJ databases">
        <title>Genomic Encyclopedia of Type Strains, Phase IV (KMG-IV): sequencing the most valuable type-strain genomes for metagenomic binning, comparative biology and taxonomic classification.</title>
        <authorList>
            <person name="Goeker M."/>
        </authorList>
    </citation>
    <scope>NUCLEOTIDE SEQUENCE</scope>
    <source>
        <strain evidence="1">SJCon</strain>
    </source>
</reference>
<evidence type="ECO:0000313" key="1">
    <source>
        <dbReference type="EMBL" id="MET3771716.1"/>
    </source>
</evidence>
<evidence type="ECO:0000313" key="2">
    <source>
        <dbReference type="Proteomes" id="UP001549207"/>
    </source>
</evidence>
<dbReference type="Proteomes" id="UP001549207">
    <property type="component" value="Unassembled WGS sequence"/>
</dbReference>